<protein>
    <submittedName>
        <fullName evidence="1">Uncharacterized protein</fullName>
    </submittedName>
</protein>
<organism evidence="1 2">
    <name type="scientific">Novosphingobium fluoreni</name>
    <dbReference type="NCBI Taxonomy" id="1391222"/>
    <lineage>
        <taxon>Bacteria</taxon>
        <taxon>Pseudomonadati</taxon>
        <taxon>Pseudomonadota</taxon>
        <taxon>Alphaproteobacteria</taxon>
        <taxon>Sphingomonadales</taxon>
        <taxon>Sphingomonadaceae</taxon>
        <taxon>Novosphingobium</taxon>
    </lineage>
</organism>
<evidence type="ECO:0000313" key="2">
    <source>
        <dbReference type="Proteomes" id="UP000561459"/>
    </source>
</evidence>
<comment type="caution">
    <text evidence="1">The sequence shown here is derived from an EMBL/GenBank/DDBJ whole genome shotgun (WGS) entry which is preliminary data.</text>
</comment>
<dbReference type="EMBL" id="JACIDY010000001">
    <property type="protein sequence ID" value="MBB3938684.1"/>
    <property type="molecule type" value="Genomic_DNA"/>
</dbReference>
<name>A0A7W6FWU0_9SPHN</name>
<evidence type="ECO:0000313" key="1">
    <source>
        <dbReference type="EMBL" id="MBB3938684.1"/>
    </source>
</evidence>
<dbReference type="RefSeq" id="WP_183615582.1">
    <property type="nucleotide sequence ID" value="NZ_JACIDY010000001.1"/>
</dbReference>
<dbReference type="AlphaFoldDB" id="A0A7W6FWU0"/>
<keyword evidence="2" id="KW-1185">Reference proteome</keyword>
<sequence length="96" mass="10922">MMYLEHALAAIVFQAIIGCSTGRWWTGAALASGYFIGREIAQAEYRWIEMFGAGLRANMPWWAPFDRRVWLTLDQYVDWIGPVVTTSGLAAFMSRK</sequence>
<accession>A0A7W6FWU0</accession>
<gene>
    <name evidence="1" type="ORF">GGR39_000313</name>
</gene>
<proteinExistence type="predicted"/>
<reference evidence="1 2" key="1">
    <citation type="submission" date="2020-08" db="EMBL/GenBank/DDBJ databases">
        <title>Genomic Encyclopedia of Type Strains, Phase IV (KMG-IV): sequencing the most valuable type-strain genomes for metagenomic binning, comparative biology and taxonomic classification.</title>
        <authorList>
            <person name="Goeker M."/>
        </authorList>
    </citation>
    <scope>NUCLEOTIDE SEQUENCE [LARGE SCALE GENOMIC DNA]</scope>
    <source>
        <strain evidence="1 2">DSM 27568</strain>
    </source>
</reference>
<dbReference type="Proteomes" id="UP000561459">
    <property type="component" value="Unassembled WGS sequence"/>
</dbReference>